<dbReference type="AlphaFoldDB" id="A0A4R6E234"/>
<dbReference type="EMBL" id="SNVV01000008">
    <property type="protein sequence ID" value="TDN50848.1"/>
    <property type="molecule type" value="Genomic_DNA"/>
</dbReference>
<dbReference type="SUPFAM" id="SSF81891">
    <property type="entry name" value="Poly A polymerase C-terminal region-like"/>
    <property type="match status" value="1"/>
</dbReference>
<name>A0A4R6E234_9RHOO</name>
<protein>
    <submittedName>
        <fullName evidence="3">tRNA nucleotidyltransferase (CCA-adding enzyme)</fullName>
    </submittedName>
</protein>
<dbReference type="InterPro" id="IPR006674">
    <property type="entry name" value="HD_domain"/>
</dbReference>
<dbReference type="Gene3D" id="1.10.3090.10">
    <property type="entry name" value="cca-adding enzyme, domain 2"/>
    <property type="match status" value="1"/>
</dbReference>
<keyword evidence="3" id="KW-0808">Transferase</keyword>
<proteinExistence type="predicted"/>
<dbReference type="Proteomes" id="UP000295129">
    <property type="component" value="Unassembled WGS sequence"/>
</dbReference>
<dbReference type="InterPro" id="IPR050124">
    <property type="entry name" value="tRNA_CCA-adding_enzyme"/>
</dbReference>
<dbReference type="OrthoDB" id="9805698at2"/>
<dbReference type="PANTHER" id="PTHR47545:SF1">
    <property type="entry name" value="MULTIFUNCTIONAL CCA PROTEIN"/>
    <property type="match status" value="1"/>
</dbReference>
<sequence>MCADFLRGLPEPPPADPGLNLMRLAALTAGDGAGMDGETLGLMRKAVADGALLTAGDVALWAEFERGLLAVAPSRMLRVLRDCGALAVFLPEVDALFGVPQSADDPAEVDIGEHLLRVVDEAARCGAPAALRFAALVFNVGKSDSPREHLPAHYRHMERGRPRIEAICERNRLPAEYRDLALLALAECERVHRAAEMRAGSIAALLERVDAFEREERFERLLCLCECDFRAFPGRASRRYPKAPMLRLALRACREVDAAAVFSGEGDPEEAAAALQQARAMAVAAALRSERWAPPAADGF</sequence>
<keyword evidence="4" id="KW-1185">Reference proteome</keyword>
<organism evidence="3 4">
    <name type="scientific">Azoarcus indigens</name>
    <dbReference type="NCBI Taxonomy" id="29545"/>
    <lineage>
        <taxon>Bacteria</taxon>
        <taxon>Pseudomonadati</taxon>
        <taxon>Pseudomonadota</taxon>
        <taxon>Betaproteobacteria</taxon>
        <taxon>Rhodocyclales</taxon>
        <taxon>Zoogloeaceae</taxon>
        <taxon>Azoarcus</taxon>
    </lineage>
</organism>
<dbReference type="RefSeq" id="WP_133591275.1">
    <property type="nucleotide sequence ID" value="NZ_SNVV01000008.1"/>
</dbReference>
<keyword evidence="1" id="KW-0547">Nucleotide-binding</keyword>
<gene>
    <name evidence="3" type="ORF">C7389_10891</name>
</gene>
<reference evidence="3 4" key="1">
    <citation type="submission" date="2019-03" db="EMBL/GenBank/DDBJ databases">
        <title>Genomic Encyclopedia of Type Strains, Phase IV (KMG-IV): sequencing the most valuable type-strain genomes for metagenomic binning, comparative biology and taxonomic classification.</title>
        <authorList>
            <person name="Goeker M."/>
        </authorList>
    </citation>
    <scope>NUCLEOTIDE SEQUENCE [LARGE SCALE GENOMIC DNA]</scope>
    <source>
        <strain evidence="3 4">DSM 12121</strain>
    </source>
</reference>
<evidence type="ECO:0000256" key="1">
    <source>
        <dbReference type="ARBA" id="ARBA00022741"/>
    </source>
</evidence>
<dbReference type="PANTHER" id="PTHR47545">
    <property type="entry name" value="MULTIFUNCTIONAL CCA PROTEIN"/>
    <property type="match status" value="1"/>
</dbReference>
<dbReference type="GO" id="GO:0000166">
    <property type="term" value="F:nucleotide binding"/>
    <property type="evidence" value="ECO:0007669"/>
    <property type="project" value="UniProtKB-KW"/>
</dbReference>
<accession>A0A4R6E234</accession>
<evidence type="ECO:0000313" key="4">
    <source>
        <dbReference type="Proteomes" id="UP000295129"/>
    </source>
</evidence>
<evidence type="ECO:0000259" key="2">
    <source>
        <dbReference type="PROSITE" id="PS51831"/>
    </source>
</evidence>
<feature type="domain" description="HD" evidence="2">
    <location>
        <begin position="111"/>
        <end position="212"/>
    </location>
</feature>
<dbReference type="PROSITE" id="PS51831">
    <property type="entry name" value="HD"/>
    <property type="match status" value="1"/>
</dbReference>
<evidence type="ECO:0000313" key="3">
    <source>
        <dbReference type="EMBL" id="TDN50848.1"/>
    </source>
</evidence>
<comment type="caution">
    <text evidence="3">The sequence shown here is derived from an EMBL/GenBank/DDBJ whole genome shotgun (WGS) entry which is preliminary data.</text>
</comment>
<dbReference type="GO" id="GO:0016740">
    <property type="term" value="F:transferase activity"/>
    <property type="evidence" value="ECO:0007669"/>
    <property type="project" value="UniProtKB-KW"/>
</dbReference>